<protein>
    <recommendedName>
        <fullName evidence="1">Translocase of chloroplast 159/132 membrane anchor domain-containing protein</fullName>
    </recommendedName>
</protein>
<dbReference type="Proteomes" id="UP000250321">
    <property type="component" value="Unassembled WGS sequence"/>
</dbReference>
<feature type="domain" description="Translocase of chloroplast 159/132 membrane anchor" evidence="1">
    <location>
        <begin position="1"/>
        <end position="118"/>
    </location>
</feature>
<keyword evidence="3" id="KW-1185">Reference proteome</keyword>
<sequence length="134" mass="14622">MKVEDKFIANKRCQMVMTGGAMTARGDIAYGCTLEAQLRDKDYPLGRSLSTLSLSVMDWHGDLAIGGNIQSQIPVGRHTNLIARANVNNRGAGQISVRLNSSEQLQIALFGLIPLLRSSSRILNSCSMDNDEIE</sequence>
<comment type="caution">
    <text evidence="2">The sequence shown here is derived from an EMBL/GenBank/DDBJ whole genome shotgun (WGS) entry which is preliminary data.</text>
</comment>
<name>A0A314YKB2_PRUYE</name>
<evidence type="ECO:0000313" key="3">
    <source>
        <dbReference type="Proteomes" id="UP000250321"/>
    </source>
</evidence>
<evidence type="ECO:0000259" key="1">
    <source>
        <dbReference type="Pfam" id="PF11886"/>
    </source>
</evidence>
<proteinExistence type="predicted"/>
<dbReference type="Pfam" id="PF11886">
    <property type="entry name" value="TOC159_MAD"/>
    <property type="match status" value="1"/>
</dbReference>
<dbReference type="InterPro" id="IPR024283">
    <property type="entry name" value="TOC159_MAD"/>
</dbReference>
<dbReference type="STRING" id="2094558.A0A314YKB2"/>
<reference evidence="2 3" key="1">
    <citation type="submission" date="2018-02" db="EMBL/GenBank/DDBJ databases">
        <title>Draft genome of wild Prunus yedoensis var. nudiflora.</title>
        <authorList>
            <person name="Baek S."/>
            <person name="Kim J.-H."/>
            <person name="Choi K."/>
            <person name="Kim G.-B."/>
            <person name="Cho A."/>
            <person name="Jang H."/>
            <person name="Shin C.-H."/>
            <person name="Yu H.-J."/>
            <person name="Mun J.-H."/>
        </authorList>
    </citation>
    <scope>NUCLEOTIDE SEQUENCE [LARGE SCALE GENOMIC DNA]</scope>
    <source>
        <strain evidence="3">cv. Jeju island</strain>
        <tissue evidence="2">Leaf</tissue>
    </source>
</reference>
<dbReference type="EMBL" id="PJQY01000648">
    <property type="protein sequence ID" value="PQQ09055.1"/>
    <property type="molecule type" value="Genomic_DNA"/>
</dbReference>
<organism evidence="2 3">
    <name type="scientific">Prunus yedoensis var. nudiflora</name>
    <dbReference type="NCBI Taxonomy" id="2094558"/>
    <lineage>
        <taxon>Eukaryota</taxon>
        <taxon>Viridiplantae</taxon>
        <taxon>Streptophyta</taxon>
        <taxon>Embryophyta</taxon>
        <taxon>Tracheophyta</taxon>
        <taxon>Spermatophyta</taxon>
        <taxon>Magnoliopsida</taxon>
        <taxon>eudicotyledons</taxon>
        <taxon>Gunneridae</taxon>
        <taxon>Pentapetalae</taxon>
        <taxon>rosids</taxon>
        <taxon>fabids</taxon>
        <taxon>Rosales</taxon>
        <taxon>Rosaceae</taxon>
        <taxon>Amygdaloideae</taxon>
        <taxon>Amygdaleae</taxon>
        <taxon>Prunus</taxon>
    </lineage>
</organism>
<gene>
    <name evidence="2" type="ORF">Pyn_14447</name>
</gene>
<accession>A0A314YKB2</accession>
<evidence type="ECO:0000313" key="2">
    <source>
        <dbReference type="EMBL" id="PQQ09055.1"/>
    </source>
</evidence>
<dbReference type="OrthoDB" id="1730015at2759"/>
<dbReference type="AlphaFoldDB" id="A0A314YKB2"/>